<dbReference type="Proteomes" id="UP001322744">
    <property type="component" value="Chromosome"/>
</dbReference>
<proteinExistence type="predicted"/>
<protein>
    <submittedName>
        <fullName evidence="1">Uncharacterized protein</fullName>
    </submittedName>
</protein>
<evidence type="ECO:0000313" key="2">
    <source>
        <dbReference type="Proteomes" id="UP001322744"/>
    </source>
</evidence>
<evidence type="ECO:0000313" key="1">
    <source>
        <dbReference type="EMBL" id="WPX08796.1"/>
    </source>
</evidence>
<dbReference type="EMBL" id="CP139957">
    <property type="protein sequence ID" value="WPX08796.1"/>
    <property type="molecule type" value="Genomic_DNA"/>
</dbReference>
<reference evidence="1 2" key="1">
    <citation type="submission" date="2023-12" db="EMBL/GenBank/DDBJ databases">
        <authorList>
            <person name="Manesh M.J.H."/>
            <person name="Bing R.G."/>
            <person name="Willard D.J."/>
            <person name="Kelly R.M."/>
        </authorList>
    </citation>
    <scope>NUCLEOTIDE SEQUENCE [LARGE SCALE GENOMIC DNA]</scope>
    <source>
        <strain evidence="1 2">DSM 8977</strain>
    </source>
</reference>
<keyword evidence="2" id="KW-1185">Reference proteome</keyword>
<gene>
    <name evidence="1" type="ORF">SOJ16_002706</name>
</gene>
<accession>A0ABZ0TZ90</accession>
<dbReference type="RefSeq" id="WP_235375130.1">
    <property type="nucleotide sequence ID" value="NZ_CP139957.1"/>
</dbReference>
<sequence>MAQKFWYNHNEKVFKYYFPYKDDSSLKFGGAYSKCSVDIENVPEDLLGHFEMRTEYRSAQFVLIKNENIPLF</sequence>
<organism evidence="1 2">
    <name type="scientific">Anaerocellum danielii</name>
    <dbReference type="NCBI Taxonomy" id="1387557"/>
    <lineage>
        <taxon>Bacteria</taxon>
        <taxon>Bacillati</taxon>
        <taxon>Bacillota</taxon>
        <taxon>Bacillota incertae sedis</taxon>
        <taxon>Caldicellulosiruptorales</taxon>
        <taxon>Caldicellulosiruptoraceae</taxon>
        <taxon>Anaerocellum</taxon>
    </lineage>
</organism>
<name>A0ABZ0TZ90_9FIRM</name>